<keyword evidence="4" id="KW-0788">Thiol protease</keyword>
<dbReference type="RefSeq" id="WP_150415893.1">
    <property type="nucleotide sequence ID" value="NZ_VYQF01000005.1"/>
</dbReference>
<evidence type="ECO:0000313" key="7">
    <source>
        <dbReference type="Proteomes" id="UP000326903"/>
    </source>
</evidence>
<dbReference type="PANTHER" id="PTHR47053:SF1">
    <property type="entry name" value="MUREIN DD-ENDOPEPTIDASE MEPH-RELATED"/>
    <property type="match status" value="1"/>
</dbReference>
<dbReference type="Gene3D" id="2.30.30.40">
    <property type="entry name" value="SH3 Domains"/>
    <property type="match status" value="1"/>
</dbReference>
<keyword evidence="3" id="KW-0378">Hydrolase</keyword>
<dbReference type="Gene3D" id="3.90.1720.10">
    <property type="entry name" value="endopeptidase domain like (from Nostoc punctiforme)"/>
    <property type="match status" value="1"/>
</dbReference>
<dbReference type="GO" id="GO:0006508">
    <property type="term" value="P:proteolysis"/>
    <property type="evidence" value="ECO:0007669"/>
    <property type="project" value="UniProtKB-KW"/>
</dbReference>
<protein>
    <submittedName>
        <fullName evidence="6">NlpC/P60 family protein</fullName>
    </submittedName>
</protein>
<reference evidence="6 7" key="1">
    <citation type="submission" date="2019-09" db="EMBL/GenBank/DDBJ databases">
        <title>Draft genome sequence of Ginsengibacter sp. BR5-29.</title>
        <authorList>
            <person name="Im W.-T."/>
        </authorList>
    </citation>
    <scope>NUCLEOTIDE SEQUENCE [LARGE SCALE GENOMIC DNA]</scope>
    <source>
        <strain evidence="6 7">BR5-29</strain>
    </source>
</reference>
<comment type="similarity">
    <text evidence="1">Belongs to the peptidase C40 family.</text>
</comment>
<gene>
    <name evidence="6" type="ORF">FW778_16320</name>
</gene>
<organism evidence="6 7">
    <name type="scientific">Ginsengibacter hankyongi</name>
    <dbReference type="NCBI Taxonomy" id="2607284"/>
    <lineage>
        <taxon>Bacteria</taxon>
        <taxon>Pseudomonadati</taxon>
        <taxon>Bacteroidota</taxon>
        <taxon>Chitinophagia</taxon>
        <taxon>Chitinophagales</taxon>
        <taxon>Chitinophagaceae</taxon>
        <taxon>Ginsengibacter</taxon>
    </lineage>
</organism>
<dbReference type="PROSITE" id="PS51935">
    <property type="entry name" value="NLPC_P60"/>
    <property type="match status" value="1"/>
</dbReference>
<dbReference type="InterPro" id="IPR000064">
    <property type="entry name" value="NLP_P60_dom"/>
</dbReference>
<name>A0A5J5IE23_9BACT</name>
<sequence>MQYTVCCVPVSPLRAEPSHKSEMVTQHLFGEKSVVIETAIDNWAKIILKYDGYQGWCQLSHLAEIDEEHYTNIDKDLTAGWVNEVDYNGHRMFVPLGSSLSAFKNGKAFWRKNSVQFKGEIWNPDEIKITNKIIKQVAYKFLNTSYLWGGKSVFGIDCSGFAQMTYKFLNVKLPRDAWQQAEQGTVINFLQEAHCGDLAFFDNDAGNIVHVGILLNDHEIIHSSGKVRIDKIDTQGILNFDTKQRTHQLRIIKRYF</sequence>
<dbReference type="GO" id="GO:0008234">
    <property type="term" value="F:cysteine-type peptidase activity"/>
    <property type="evidence" value="ECO:0007669"/>
    <property type="project" value="UniProtKB-KW"/>
</dbReference>
<dbReference type="InterPro" id="IPR051202">
    <property type="entry name" value="Peptidase_C40"/>
</dbReference>
<evidence type="ECO:0000313" key="6">
    <source>
        <dbReference type="EMBL" id="KAA9037658.1"/>
    </source>
</evidence>
<accession>A0A5J5IE23</accession>
<dbReference type="InterPro" id="IPR041382">
    <property type="entry name" value="SH3_16"/>
</dbReference>
<proteinExistence type="inferred from homology"/>
<keyword evidence="2" id="KW-0645">Protease</keyword>
<dbReference type="SUPFAM" id="SSF54001">
    <property type="entry name" value="Cysteine proteinases"/>
    <property type="match status" value="1"/>
</dbReference>
<dbReference type="Proteomes" id="UP000326903">
    <property type="component" value="Unassembled WGS sequence"/>
</dbReference>
<evidence type="ECO:0000256" key="3">
    <source>
        <dbReference type="ARBA" id="ARBA00022801"/>
    </source>
</evidence>
<dbReference type="Pfam" id="PF18348">
    <property type="entry name" value="SH3_16"/>
    <property type="match status" value="1"/>
</dbReference>
<dbReference type="PANTHER" id="PTHR47053">
    <property type="entry name" value="MUREIN DD-ENDOPEPTIDASE MEPH-RELATED"/>
    <property type="match status" value="1"/>
</dbReference>
<evidence type="ECO:0000256" key="4">
    <source>
        <dbReference type="ARBA" id="ARBA00022807"/>
    </source>
</evidence>
<dbReference type="AlphaFoldDB" id="A0A5J5IE23"/>
<evidence type="ECO:0000259" key="5">
    <source>
        <dbReference type="PROSITE" id="PS51935"/>
    </source>
</evidence>
<evidence type="ECO:0000256" key="1">
    <source>
        <dbReference type="ARBA" id="ARBA00007074"/>
    </source>
</evidence>
<evidence type="ECO:0000256" key="2">
    <source>
        <dbReference type="ARBA" id="ARBA00022670"/>
    </source>
</evidence>
<dbReference type="EMBL" id="VYQF01000005">
    <property type="protein sequence ID" value="KAA9037658.1"/>
    <property type="molecule type" value="Genomic_DNA"/>
</dbReference>
<keyword evidence="7" id="KW-1185">Reference proteome</keyword>
<feature type="domain" description="NlpC/P60" evidence="5">
    <location>
        <begin position="127"/>
        <end position="256"/>
    </location>
</feature>
<dbReference type="InterPro" id="IPR038765">
    <property type="entry name" value="Papain-like_cys_pep_sf"/>
</dbReference>
<dbReference type="Pfam" id="PF00877">
    <property type="entry name" value="NLPC_P60"/>
    <property type="match status" value="1"/>
</dbReference>
<comment type="caution">
    <text evidence="6">The sequence shown here is derived from an EMBL/GenBank/DDBJ whole genome shotgun (WGS) entry which is preliminary data.</text>
</comment>